<evidence type="ECO:0000259" key="2">
    <source>
        <dbReference type="PROSITE" id="PS51352"/>
    </source>
</evidence>
<dbReference type="CDD" id="cd02966">
    <property type="entry name" value="TlpA_like_family"/>
    <property type="match status" value="1"/>
</dbReference>
<evidence type="ECO:0000313" key="4">
    <source>
        <dbReference type="Proteomes" id="UP001336250"/>
    </source>
</evidence>
<dbReference type="InterPro" id="IPR000866">
    <property type="entry name" value="AhpC/TSA"/>
</dbReference>
<sequence>MNRRTTLFAGVAAAAAAAGAGFAWWRLQPGPVSAEAGALWNLRFAQPDGGELVMASLRGQPLVLNFWATWCPPCVKELPQIDRFHRDFSGQGWRVVGLAVDGPTPVREFLRRQPLGFPVGLAGLEGTDLSRQLGNSTGALPFTVVFDRQGRPTRRKLGETSYEELAAWANA</sequence>
<proteinExistence type="predicted"/>
<protein>
    <submittedName>
        <fullName evidence="3">TlpA disulfide reductase family protein</fullName>
    </submittedName>
</protein>
<comment type="caution">
    <text evidence="3">The sequence shown here is derived from an EMBL/GenBank/DDBJ whole genome shotgun (WGS) entry which is preliminary data.</text>
</comment>
<dbReference type="AlphaFoldDB" id="A0AAW9QI72"/>
<dbReference type="PROSITE" id="PS51352">
    <property type="entry name" value="THIOREDOXIN_2"/>
    <property type="match status" value="1"/>
</dbReference>
<accession>A0AAW9QI72</accession>
<dbReference type="PROSITE" id="PS00194">
    <property type="entry name" value="THIOREDOXIN_1"/>
    <property type="match status" value="1"/>
</dbReference>
<dbReference type="SUPFAM" id="SSF52833">
    <property type="entry name" value="Thioredoxin-like"/>
    <property type="match status" value="1"/>
</dbReference>
<dbReference type="InterPro" id="IPR050553">
    <property type="entry name" value="Thioredoxin_ResA/DsbE_sf"/>
</dbReference>
<keyword evidence="1" id="KW-0676">Redox-active center</keyword>
<dbReference type="Proteomes" id="UP001336250">
    <property type="component" value="Unassembled WGS sequence"/>
</dbReference>
<dbReference type="PANTHER" id="PTHR42852">
    <property type="entry name" value="THIOL:DISULFIDE INTERCHANGE PROTEIN DSBE"/>
    <property type="match status" value="1"/>
</dbReference>
<dbReference type="GO" id="GO:0015036">
    <property type="term" value="F:disulfide oxidoreductase activity"/>
    <property type="evidence" value="ECO:0007669"/>
    <property type="project" value="UniProtKB-ARBA"/>
</dbReference>
<feature type="domain" description="Thioredoxin" evidence="2">
    <location>
        <begin position="7"/>
        <end position="171"/>
    </location>
</feature>
<dbReference type="Pfam" id="PF00578">
    <property type="entry name" value="AhpC-TSA"/>
    <property type="match status" value="1"/>
</dbReference>
<evidence type="ECO:0000313" key="3">
    <source>
        <dbReference type="EMBL" id="MEF7614290.1"/>
    </source>
</evidence>
<dbReference type="EMBL" id="JAZIBG010000024">
    <property type="protein sequence ID" value="MEF7614290.1"/>
    <property type="molecule type" value="Genomic_DNA"/>
</dbReference>
<dbReference type="InterPro" id="IPR013766">
    <property type="entry name" value="Thioredoxin_domain"/>
</dbReference>
<dbReference type="Gene3D" id="3.40.30.10">
    <property type="entry name" value="Glutaredoxin"/>
    <property type="match status" value="1"/>
</dbReference>
<dbReference type="PANTHER" id="PTHR42852:SF17">
    <property type="entry name" value="THIOREDOXIN-LIKE PROTEIN HI_1115"/>
    <property type="match status" value="1"/>
</dbReference>
<dbReference type="InterPro" id="IPR006311">
    <property type="entry name" value="TAT_signal"/>
</dbReference>
<dbReference type="InterPro" id="IPR017937">
    <property type="entry name" value="Thioredoxin_CS"/>
</dbReference>
<keyword evidence="4" id="KW-1185">Reference proteome</keyword>
<dbReference type="RefSeq" id="WP_332289259.1">
    <property type="nucleotide sequence ID" value="NZ_JAZIBG010000024.1"/>
</dbReference>
<dbReference type="PROSITE" id="PS51318">
    <property type="entry name" value="TAT"/>
    <property type="match status" value="1"/>
</dbReference>
<dbReference type="InterPro" id="IPR036249">
    <property type="entry name" value="Thioredoxin-like_sf"/>
</dbReference>
<reference evidence="3 4" key="1">
    <citation type="submission" date="2024-02" db="EMBL/GenBank/DDBJ databases">
        <title>Genome sequence of Aquincola sp. MAHUQ-54.</title>
        <authorList>
            <person name="Huq M.A."/>
        </authorList>
    </citation>
    <scope>NUCLEOTIDE SEQUENCE [LARGE SCALE GENOMIC DNA]</scope>
    <source>
        <strain evidence="3 4">MAHUQ-54</strain>
    </source>
</reference>
<dbReference type="GO" id="GO:0016209">
    <property type="term" value="F:antioxidant activity"/>
    <property type="evidence" value="ECO:0007669"/>
    <property type="project" value="InterPro"/>
</dbReference>
<evidence type="ECO:0000256" key="1">
    <source>
        <dbReference type="ARBA" id="ARBA00023284"/>
    </source>
</evidence>
<name>A0AAW9QI72_9BURK</name>
<organism evidence="3 4">
    <name type="scientific">Aquincola agrisoli</name>
    <dbReference type="NCBI Taxonomy" id="3119538"/>
    <lineage>
        <taxon>Bacteria</taxon>
        <taxon>Pseudomonadati</taxon>
        <taxon>Pseudomonadota</taxon>
        <taxon>Betaproteobacteria</taxon>
        <taxon>Burkholderiales</taxon>
        <taxon>Sphaerotilaceae</taxon>
        <taxon>Aquincola</taxon>
    </lineage>
</organism>
<gene>
    <name evidence="3" type="ORF">V4F39_10255</name>
</gene>